<dbReference type="Proteomes" id="UP001591681">
    <property type="component" value="Unassembled WGS sequence"/>
</dbReference>
<dbReference type="PANTHER" id="PTHR14334">
    <property type="entry name" value="B-CELL ANTIGEN RECEPTOR COMPLEX-ASSOCIATED PROTEIN"/>
    <property type="match status" value="1"/>
</dbReference>
<dbReference type="Gene3D" id="2.60.40.10">
    <property type="entry name" value="Immunoglobulins"/>
    <property type="match status" value="1"/>
</dbReference>
<dbReference type="InterPro" id="IPR013783">
    <property type="entry name" value="Ig-like_fold"/>
</dbReference>
<keyword evidence="3" id="KW-0472">Membrane</keyword>
<dbReference type="EMBL" id="JBHFQA010000022">
    <property type="protein sequence ID" value="KAL2079638.1"/>
    <property type="molecule type" value="Genomic_DNA"/>
</dbReference>
<feature type="compositionally biased region" description="Polar residues" evidence="2">
    <location>
        <begin position="201"/>
        <end position="210"/>
    </location>
</feature>
<evidence type="ECO:0000256" key="4">
    <source>
        <dbReference type="SAM" id="SignalP"/>
    </source>
</evidence>
<dbReference type="AlphaFoldDB" id="A0ABD1J160"/>
<proteinExistence type="predicted"/>
<keyword evidence="3" id="KW-0812">Transmembrane</keyword>
<evidence type="ECO:0000313" key="7">
    <source>
        <dbReference type="Proteomes" id="UP001591681"/>
    </source>
</evidence>
<dbReference type="SUPFAM" id="SSF48726">
    <property type="entry name" value="Immunoglobulin"/>
    <property type="match status" value="1"/>
</dbReference>
<dbReference type="InterPro" id="IPR007110">
    <property type="entry name" value="Ig-like_dom"/>
</dbReference>
<protein>
    <recommendedName>
        <fullName evidence="5">Ig-like domain-containing protein</fullName>
    </recommendedName>
</protein>
<dbReference type="InterPro" id="IPR003599">
    <property type="entry name" value="Ig_sub"/>
</dbReference>
<feature type="signal peptide" evidence="4">
    <location>
        <begin position="1"/>
        <end position="26"/>
    </location>
</feature>
<sequence length="237" mass="26603">MMEPLRDHQLCVFLSFLFAQVHFCLGSNKNLSVLQLPISLTLTEGENASIQCSWNKTEQRIKVNWLKNGTKWMESSKRIEINSAQENLVIHNTSRNDSGFYVCEVIQETPKLHKHLGGGTQVTVNSKTNSITTETKQSGKPGLPLAVTVSLAVIGGLLVICVSLGIWRIRMTGQQHENTIIREMVATDSEEPRNMDEQGEDSSCNSSRGSTQWCQVPVYEAYFDHRRDCDDGEKDSQ</sequence>
<dbReference type="PANTHER" id="PTHR14334:SF3">
    <property type="entry name" value="TRANSMEMBRANE AND IMMUNOGLOBULIN DOMAIN CONTAINING 2"/>
    <property type="match status" value="1"/>
</dbReference>
<organism evidence="6 7">
    <name type="scientific">Coilia grayii</name>
    <name type="common">Gray's grenadier anchovy</name>
    <dbReference type="NCBI Taxonomy" id="363190"/>
    <lineage>
        <taxon>Eukaryota</taxon>
        <taxon>Metazoa</taxon>
        <taxon>Chordata</taxon>
        <taxon>Craniata</taxon>
        <taxon>Vertebrata</taxon>
        <taxon>Euteleostomi</taxon>
        <taxon>Actinopterygii</taxon>
        <taxon>Neopterygii</taxon>
        <taxon>Teleostei</taxon>
        <taxon>Clupei</taxon>
        <taxon>Clupeiformes</taxon>
        <taxon>Clupeoidei</taxon>
        <taxon>Engraulidae</taxon>
        <taxon>Coilinae</taxon>
        <taxon>Coilia</taxon>
    </lineage>
</organism>
<feature type="chain" id="PRO_5044785093" description="Ig-like domain-containing protein" evidence="4">
    <location>
        <begin position="27"/>
        <end position="237"/>
    </location>
</feature>
<dbReference type="Pfam" id="PF13927">
    <property type="entry name" value="Ig_3"/>
    <property type="match status" value="1"/>
</dbReference>
<keyword evidence="4" id="KW-0732">Signal</keyword>
<evidence type="ECO:0000256" key="1">
    <source>
        <dbReference type="ARBA" id="ARBA00023319"/>
    </source>
</evidence>
<feature type="transmembrane region" description="Helical" evidence="3">
    <location>
        <begin position="143"/>
        <end position="167"/>
    </location>
</feature>
<comment type="caution">
    <text evidence="6">The sequence shown here is derived from an EMBL/GenBank/DDBJ whole genome shotgun (WGS) entry which is preliminary data.</text>
</comment>
<evidence type="ECO:0000256" key="2">
    <source>
        <dbReference type="SAM" id="MobiDB-lite"/>
    </source>
</evidence>
<reference evidence="6 7" key="1">
    <citation type="submission" date="2024-09" db="EMBL/GenBank/DDBJ databases">
        <title>A chromosome-level genome assembly of Gray's grenadier anchovy, Coilia grayii.</title>
        <authorList>
            <person name="Fu Z."/>
        </authorList>
    </citation>
    <scope>NUCLEOTIDE SEQUENCE [LARGE SCALE GENOMIC DNA]</scope>
    <source>
        <strain evidence="6">G4</strain>
        <tissue evidence="6">Muscle</tissue>
    </source>
</reference>
<evidence type="ECO:0000313" key="6">
    <source>
        <dbReference type="EMBL" id="KAL2079638.1"/>
    </source>
</evidence>
<gene>
    <name evidence="6" type="ORF">ACEWY4_025382</name>
</gene>
<evidence type="ECO:0000256" key="3">
    <source>
        <dbReference type="SAM" id="Phobius"/>
    </source>
</evidence>
<keyword evidence="3" id="KW-1133">Transmembrane helix</keyword>
<dbReference type="InterPro" id="IPR036179">
    <property type="entry name" value="Ig-like_dom_sf"/>
</dbReference>
<keyword evidence="1" id="KW-0393">Immunoglobulin domain</keyword>
<accession>A0ABD1J160</accession>
<keyword evidence="7" id="KW-1185">Reference proteome</keyword>
<dbReference type="SMART" id="SM00409">
    <property type="entry name" value="IG"/>
    <property type="match status" value="1"/>
</dbReference>
<feature type="region of interest" description="Disordered" evidence="2">
    <location>
        <begin position="186"/>
        <end position="210"/>
    </location>
</feature>
<dbReference type="PROSITE" id="PS50835">
    <property type="entry name" value="IG_LIKE"/>
    <property type="match status" value="1"/>
</dbReference>
<evidence type="ECO:0000259" key="5">
    <source>
        <dbReference type="PROSITE" id="PS50835"/>
    </source>
</evidence>
<feature type="domain" description="Ig-like" evidence="5">
    <location>
        <begin position="31"/>
        <end position="125"/>
    </location>
</feature>
<name>A0ABD1J160_9TELE</name>